<evidence type="ECO:0000256" key="6">
    <source>
        <dbReference type="ARBA" id="ARBA00022989"/>
    </source>
</evidence>
<feature type="transmembrane region" description="Helical" evidence="8">
    <location>
        <begin position="166"/>
        <end position="188"/>
    </location>
</feature>
<organism evidence="9 10">
    <name type="scientific">Chelatococcus caeni</name>
    <dbReference type="NCBI Taxonomy" id="1348468"/>
    <lineage>
        <taxon>Bacteria</taxon>
        <taxon>Pseudomonadati</taxon>
        <taxon>Pseudomonadota</taxon>
        <taxon>Alphaproteobacteria</taxon>
        <taxon>Hyphomicrobiales</taxon>
        <taxon>Chelatococcaceae</taxon>
        <taxon>Chelatococcus</taxon>
    </lineage>
</organism>
<comment type="similarity">
    <text evidence="2">Belongs to the auxin efflux carrier (TC 2.A.69) family.</text>
</comment>
<dbReference type="RefSeq" id="WP_053193905.1">
    <property type="nucleotide sequence ID" value="NZ_JACIEN010000001.1"/>
</dbReference>
<proteinExistence type="inferred from homology"/>
<feature type="transmembrane region" description="Helical" evidence="8">
    <location>
        <begin position="128"/>
        <end position="154"/>
    </location>
</feature>
<feature type="transmembrane region" description="Helical" evidence="8">
    <location>
        <begin position="200"/>
        <end position="221"/>
    </location>
</feature>
<comment type="subcellular location">
    <subcellularLocation>
        <location evidence="1">Cell membrane</location>
        <topology evidence="1">Multi-pass membrane protein</topology>
    </subcellularLocation>
</comment>
<keyword evidence="5 8" id="KW-0812">Transmembrane</keyword>
<dbReference type="Gene3D" id="1.20.1530.20">
    <property type="match status" value="1"/>
</dbReference>
<evidence type="ECO:0008006" key="11">
    <source>
        <dbReference type="Google" id="ProtNLM"/>
    </source>
</evidence>
<evidence type="ECO:0000256" key="4">
    <source>
        <dbReference type="ARBA" id="ARBA00022475"/>
    </source>
</evidence>
<dbReference type="InterPro" id="IPR038770">
    <property type="entry name" value="Na+/solute_symporter_sf"/>
</dbReference>
<gene>
    <name evidence="9" type="ORF">GGR16_001091</name>
</gene>
<accession>A0A840BRS6</accession>
<feature type="transmembrane region" description="Helical" evidence="8">
    <location>
        <begin position="233"/>
        <end position="253"/>
    </location>
</feature>
<feature type="transmembrane region" description="Helical" evidence="8">
    <location>
        <begin position="259"/>
        <end position="280"/>
    </location>
</feature>
<feature type="transmembrane region" description="Helical" evidence="8">
    <location>
        <begin position="68"/>
        <end position="90"/>
    </location>
</feature>
<dbReference type="GO" id="GO:0005886">
    <property type="term" value="C:plasma membrane"/>
    <property type="evidence" value="ECO:0007669"/>
    <property type="project" value="UniProtKB-SubCell"/>
</dbReference>
<evidence type="ECO:0000256" key="5">
    <source>
        <dbReference type="ARBA" id="ARBA00022692"/>
    </source>
</evidence>
<feature type="transmembrane region" description="Helical" evidence="8">
    <location>
        <begin position="36"/>
        <end position="56"/>
    </location>
</feature>
<feature type="transmembrane region" description="Helical" evidence="8">
    <location>
        <begin position="292"/>
        <end position="312"/>
    </location>
</feature>
<evidence type="ECO:0000256" key="2">
    <source>
        <dbReference type="ARBA" id="ARBA00010145"/>
    </source>
</evidence>
<name>A0A840BRS6_9HYPH</name>
<feature type="transmembrane region" description="Helical" evidence="8">
    <location>
        <begin position="102"/>
        <end position="122"/>
    </location>
</feature>
<evidence type="ECO:0000313" key="9">
    <source>
        <dbReference type="EMBL" id="MBB4016085.1"/>
    </source>
</evidence>
<evidence type="ECO:0000256" key="8">
    <source>
        <dbReference type="SAM" id="Phobius"/>
    </source>
</evidence>
<dbReference type="Proteomes" id="UP000577362">
    <property type="component" value="Unassembled WGS sequence"/>
</dbReference>
<comment type="caution">
    <text evidence="9">The sequence shown here is derived from an EMBL/GenBank/DDBJ whole genome shotgun (WGS) entry which is preliminary data.</text>
</comment>
<dbReference type="InterPro" id="IPR004776">
    <property type="entry name" value="Mem_transp_PIN-like"/>
</dbReference>
<keyword evidence="4" id="KW-1003">Cell membrane</keyword>
<reference evidence="9 10" key="1">
    <citation type="submission" date="2020-08" db="EMBL/GenBank/DDBJ databases">
        <title>Genomic Encyclopedia of Type Strains, Phase IV (KMG-IV): sequencing the most valuable type-strain genomes for metagenomic binning, comparative biology and taxonomic classification.</title>
        <authorList>
            <person name="Goeker M."/>
        </authorList>
    </citation>
    <scope>NUCLEOTIDE SEQUENCE [LARGE SCALE GENOMIC DNA]</scope>
    <source>
        <strain evidence="9 10">DSM 103737</strain>
    </source>
</reference>
<protein>
    <recommendedName>
        <fullName evidence="11">Malonate transporter</fullName>
    </recommendedName>
</protein>
<dbReference type="GO" id="GO:0055085">
    <property type="term" value="P:transmembrane transport"/>
    <property type="evidence" value="ECO:0007669"/>
    <property type="project" value="InterPro"/>
</dbReference>
<keyword evidence="3" id="KW-0813">Transport</keyword>
<evidence type="ECO:0000313" key="10">
    <source>
        <dbReference type="Proteomes" id="UP000577362"/>
    </source>
</evidence>
<keyword evidence="6 8" id="KW-1133">Transmembrane helix</keyword>
<dbReference type="EMBL" id="JACIEN010000001">
    <property type="protein sequence ID" value="MBB4016085.1"/>
    <property type="molecule type" value="Genomic_DNA"/>
</dbReference>
<evidence type="ECO:0000256" key="7">
    <source>
        <dbReference type="ARBA" id="ARBA00023136"/>
    </source>
</evidence>
<feature type="transmembrane region" description="Helical" evidence="8">
    <location>
        <begin position="6"/>
        <end position="24"/>
    </location>
</feature>
<sequence length="324" mass="34751">MTDLAALISLVAPFFGLIALGFYCGKRVHIPEGGLAWMQFFLIYVALPPLFYRLIVNTPIEELANWPFIAATTLCTFSAFAISFSTGMATSRGDISQATLRGLAGAYSNIGYMGPPLVLAALGSGASAPVALIFVFDNILLFTLVPFLMTIGGADKRSFAETTRAVVWRVVTHPFNLATAAGVAASYFRLTLPDFADKMVTWLAGAAAPCALFILGVTVALRPLGRLPLEVPAHVVVKLIIHPLLVWVVLSAFGDFDPVWVYAAVLMAALPPALNIFVLSTQYRIGLERASAAILVGTVTSMVTLTGFLWLIKTGRMPHDLFPS</sequence>
<keyword evidence="7 8" id="KW-0472">Membrane</keyword>
<evidence type="ECO:0000256" key="3">
    <source>
        <dbReference type="ARBA" id="ARBA00022448"/>
    </source>
</evidence>
<dbReference type="PANTHER" id="PTHR36838:SF3">
    <property type="entry name" value="TRANSPORTER AUXIN EFFLUX CARRIER EC FAMILY"/>
    <property type="match status" value="1"/>
</dbReference>
<dbReference type="Pfam" id="PF03547">
    <property type="entry name" value="Mem_trans"/>
    <property type="match status" value="1"/>
</dbReference>
<dbReference type="PANTHER" id="PTHR36838">
    <property type="entry name" value="AUXIN EFFLUX CARRIER FAMILY PROTEIN"/>
    <property type="match status" value="1"/>
</dbReference>
<dbReference type="AlphaFoldDB" id="A0A840BRS6"/>
<keyword evidence="10" id="KW-1185">Reference proteome</keyword>
<evidence type="ECO:0000256" key="1">
    <source>
        <dbReference type="ARBA" id="ARBA00004651"/>
    </source>
</evidence>